<dbReference type="EMBL" id="SJPZ01000001">
    <property type="protein sequence ID" value="TWU66661.1"/>
    <property type="molecule type" value="Genomic_DNA"/>
</dbReference>
<accession>A0A5C6FW60</accession>
<dbReference type="SUPFAM" id="SSF53649">
    <property type="entry name" value="Alkaline phosphatase-like"/>
    <property type="match status" value="1"/>
</dbReference>
<keyword evidence="2" id="KW-0732">Signal</keyword>
<evidence type="ECO:0000313" key="7">
    <source>
        <dbReference type="EMBL" id="TWU66661.1"/>
    </source>
</evidence>
<proteinExistence type="inferred from homology"/>
<dbReference type="InterPro" id="IPR000917">
    <property type="entry name" value="Sulfatase_N"/>
</dbReference>
<dbReference type="InterPro" id="IPR024607">
    <property type="entry name" value="Sulfatase_CS"/>
</dbReference>
<evidence type="ECO:0000256" key="5">
    <source>
        <dbReference type="SAM" id="MobiDB-lite"/>
    </source>
</evidence>
<dbReference type="PROSITE" id="PS00523">
    <property type="entry name" value="SULFATASE_1"/>
    <property type="match status" value="1"/>
</dbReference>
<protein>
    <submittedName>
        <fullName evidence="7">Arylsulfatase</fullName>
        <ecNumber evidence="7">3.1.6.1</ecNumber>
    </submittedName>
</protein>
<gene>
    <name evidence="7" type="ORF">V7x_22310</name>
</gene>
<sequence length="538" mass="61227">MSPNFPAPFENDMNRFCLQLFFTGLVTALYVLAPDLGSADVAPVPKTIVPKRMEDVTPRNVVFILSDDHRYDAMSFMGHPLAKTPHMDAMAKNGVHLKNAFVTTSLCSPSRASILTGLYTFRHRVIDNQRAVPDGTVFFPQYLQKAGYQTGFIGKWHMGSANDDPRPGFDYWFSFKGQGQYYPPGPNYTINENGKRVPQDGYITTVLTDKAVNFIKNNADADQPFFLYLSHKAVHGPFTPEPKYKSSLAELPFTLPSSSALLSDNLRNRPRWLLDQRNSWHGMDFPLHTGSPVEAFYKSYCEALRSVDDSIGAVMQQLKDLGIHDETLVIYMGDNGYMFGEHGLIDKRVAYETSSRVPMLMQCPEILPAGTVVDEVVANIDIAPTVMQAMGLEKPSYMDGQSFLPLALGQDVPWRDYFLYVYYWEQNYPQTPTHFSLRGDQYKYTTYYGLWDTDELFDIKADPMEQNNLIYDPQYADVKQQMQTRLYDMMDDLGGMEIPLNPPRGRQQNKRLRKRGGVKSADFPEAMIVDEPLRKELK</sequence>
<keyword evidence="4" id="KW-0325">Glycoprotein</keyword>
<dbReference type="Proteomes" id="UP000316476">
    <property type="component" value="Unassembled WGS sequence"/>
</dbReference>
<feature type="compositionally biased region" description="Basic residues" evidence="5">
    <location>
        <begin position="507"/>
        <end position="517"/>
    </location>
</feature>
<organism evidence="7 8">
    <name type="scientific">Crateriforma conspicua</name>
    <dbReference type="NCBI Taxonomy" id="2527996"/>
    <lineage>
        <taxon>Bacteria</taxon>
        <taxon>Pseudomonadati</taxon>
        <taxon>Planctomycetota</taxon>
        <taxon>Planctomycetia</taxon>
        <taxon>Planctomycetales</taxon>
        <taxon>Planctomycetaceae</taxon>
        <taxon>Crateriforma</taxon>
    </lineage>
</organism>
<dbReference type="OrthoDB" id="237120at2"/>
<dbReference type="EC" id="3.1.6.1" evidence="7"/>
<evidence type="ECO:0000256" key="4">
    <source>
        <dbReference type="ARBA" id="ARBA00023180"/>
    </source>
</evidence>
<evidence type="ECO:0000313" key="8">
    <source>
        <dbReference type="Proteomes" id="UP000316476"/>
    </source>
</evidence>
<dbReference type="GO" id="GO:0004065">
    <property type="term" value="F:arylsulfatase activity"/>
    <property type="evidence" value="ECO:0007669"/>
    <property type="project" value="UniProtKB-EC"/>
</dbReference>
<dbReference type="InterPro" id="IPR017850">
    <property type="entry name" value="Alkaline_phosphatase_core_sf"/>
</dbReference>
<evidence type="ECO:0000259" key="6">
    <source>
        <dbReference type="Pfam" id="PF00884"/>
    </source>
</evidence>
<comment type="similarity">
    <text evidence="1">Belongs to the sulfatase family.</text>
</comment>
<dbReference type="Pfam" id="PF00884">
    <property type="entry name" value="Sulfatase"/>
    <property type="match status" value="1"/>
</dbReference>
<feature type="domain" description="Sulfatase N-terminal" evidence="6">
    <location>
        <begin position="59"/>
        <end position="391"/>
    </location>
</feature>
<dbReference type="AlphaFoldDB" id="A0A5C6FW60"/>
<dbReference type="PANTHER" id="PTHR43108">
    <property type="entry name" value="N-ACETYLGLUCOSAMINE-6-SULFATASE FAMILY MEMBER"/>
    <property type="match status" value="1"/>
</dbReference>
<evidence type="ECO:0000256" key="2">
    <source>
        <dbReference type="ARBA" id="ARBA00022729"/>
    </source>
</evidence>
<evidence type="ECO:0000256" key="3">
    <source>
        <dbReference type="ARBA" id="ARBA00022801"/>
    </source>
</evidence>
<dbReference type="PANTHER" id="PTHR43108:SF8">
    <property type="entry name" value="SD21168P"/>
    <property type="match status" value="1"/>
</dbReference>
<keyword evidence="3 7" id="KW-0378">Hydrolase</keyword>
<comment type="caution">
    <text evidence="7">The sequence shown here is derived from an EMBL/GenBank/DDBJ whole genome shotgun (WGS) entry which is preliminary data.</text>
</comment>
<name>A0A5C6FW60_9PLAN</name>
<reference evidence="7 8" key="1">
    <citation type="submission" date="2019-02" db="EMBL/GenBank/DDBJ databases">
        <title>Deep-cultivation of Planctomycetes and their phenomic and genomic characterization uncovers novel biology.</title>
        <authorList>
            <person name="Wiegand S."/>
            <person name="Jogler M."/>
            <person name="Boedeker C."/>
            <person name="Pinto D."/>
            <person name="Vollmers J."/>
            <person name="Rivas-Marin E."/>
            <person name="Kohn T."/>
            <person name="Peeters S.H."/>
            <person name="Heuer A."/>
            <person name="Rast P."/>
            <person name="Oberbeckmann S."/>
            <person name="Bunk B."/>
            <person name="Jeske O."/>
            <person name="Meyerdierks A."/>
            <person name="Storesund J.E."/>
            <person name="Kallscheuer N."/>
            <person name="Luecker S."/>
            <person name="Lage O.M."/>
            <person name="Pohl T."/>
            <person name="Merkel B.J."/>
            <person name="Hornburger P."/>
            <person name="Mueller R.-W."/>
            <person name="Bruemmer F."/>
            <person name="Labrenz M."/>
            <person name="Spormann A.M."/>
            <person name="Op Den Camp H."/>
            <person name="Overmann J."/>
            <person name="Amann R."/>
            <person name="Jetten M.S.M."/>
            <person name="Mascher T."/>
            <person name="Medema M.H."/>
            <person name="Devos D.P."/>
            <person name="Kaster A.-K."/>
            <person name="Ovreas L."/>
            <person name="Rohde M."/>
            <person name="Galperin M.Y."/>
            <person name="Jogler C."/>
        </authorList>
    </citation>
    <scope>NUCLEOTIDE SEQUENCE [LARGE SCALE GENOMIC DNA]</scope>
    <source>
        <strain evidence="7 8">V7</strain>
    </source>
</reference>
<dbReference type="CDD" id="cd16031">
    <property type="entry name" value="G6S_like"/>
    <property type="match status" value="1"/>
</dbReference>
<evidence type="ECO:0000256" key="1">
    <source>
        <dbReference type="ARBA" id="ARBA00008779"/>
    </source>
</evidence>
<dbReference type="PROSITE" id="PS00149">
    <property type="entry name" value="SULFATASE_2"/>
    <property type="match status" value="1"/>
</dbReference>
<feature type="region of interest" description="Disordered" evidence="5">
    <location>
        <begin position="498"/>
        <end position="519"/>
    </location>
</feature>
<dbReference type="Gene3D" id="3.40.720.10">
    <property type="entry name" value="Alkaline Phosphatase, subunit A"/>
    <property type="match status" value="1"/>
</dbReference>